<feature type="region of interest" description="Disordered" evidence="1">
    <location>
        <begin position="88"/>
        <end position="114"/>
    </location>
</feature>
<dbReference type="EMBL" id="CAJNDS010002435">
    <property type="protein sequence ID" value="CAE7472874.1"/>
    <property type="molecule type" value="Genomic_DNA"/>
</dbReference>
<feature type="transmembrane region" description="Helical" evidence="2">
    <location>
        <begin position="223"/>
        <end position="241"/>
    </location>
</feature>
<feature type="region of interest" description="Disordered" evidence="1">
    <location>
        <begin position="494"/>
        <end position="520"/>
    </location>
</feature>
<dbReference type="AlphaFoldDB" id="A0A812SDB8"/>
<gene>
    <name evidence="4" type="ORF">SNAT2548_LOCUS26562</name>
</gene>
<name>A0A812SDB8_9DINO</name>
<evidence type="ECO:0000313" key="5">
    <source>
        <dbReference type="Proteomes" id="UP000604046"/>
    </source>
</evidence>
<protein>
    <recommendedName>
        <fullName evidence="6">EamA domain-containing protein</fullName>
    </recommendedName>
</protein>
<sequence length="520" mass="56654">MSFASRVVQAAWLILTVAGVPAPADGENSSCHNPTLKLDEESETPLFGAVFVQLNATKKVGVKSTPPAKHEFLPKPNATQKIEETIADSVSSNKGQIARETATKSKSNESSDSDEVVEQVDEHTAFAHAHYEAPATNATDISVVIRIAEPNQVVTLYLFIFVPLSMAWIYYYYRGRQMPSHGRLYMLLLQITVAAFNLGTILVNQSLCVLMKAPMALTAMQGISMLVFGVVFCVVHFINVGSRPDLSLLKKDVLLWLPAAAAFGAHQLADHYEANFCSLSERTVFGNLAPVLGLFFEVSLSSVMQRRASDKTAASLSSKMALALKVFGASIFALQYPDFNTRGLEVSTFFIISMVIYRLVQRLMLGHVQSPLCVLASIDAVVCFLVSAALTKNEVDDLPASLRLWWNNASITVMLALSFVTFSVGHWATLHLVNTDTATATMVISNIASGFSVFQGILFFHDDDFQRPMAFVGIMIVILAGMWWTMNQSLAARDETETKKQADDGAPAVSAPLDPVPEAG</sequence>
<evidence type="ECO:0008006" key="6">
    <source>
        <dbReference type="Google" id="ProtNLM"/>
    </source>
</evidence>
<feature type="transmembrane region" description="Helical" evidence="2">
    <location>
        <begin position="185"/>
        <end position="203"/>
    </location>
</feature>
<accession>A0A812SDB8</accession>
<evidence type="ECO:0000256" key="1">
    <source>
        <dbReference type="SAM" id="MobiDB-lite"/>
    </source>
</evidence>
<organism evidence="4 5">
    <name type="scientific">Symbiodinium natans</name>
    <dbReference type="NCBI Taxonomy" id="878477"/>
    <lineage>
        <taxon>Eukaryota</taxon>
        <taxon>Sar</taxon>
        <taxon>Alveolata</taxon>
        <taxon>Dinophyceae</taxon>
        <taxon>Suessiales</taxon>
        <taxon>Symbiodiniaceae</taxon>
        <taxon>Symbiodinium</taxon>
    </lineage>
</organism>
<dbReference type="OrthoDB" id="416226at2759"/>
<feature type="transmembrane region" description="Helical" evidence="2">
    <location>
        <begin position="467"/>
        <end position="486"/>
    </location>
</feature>
<feature type="transmembrane region" description="Helical" evidence="2">
    <location>
        <begin position="440"/>
        <end position="461"/>
    </location>
</feature>
<keyword evidence="2" id="KW-0472">Membrane</keyword>
<keyword evidence="2" id="KW-1133">Transmembrane helix</keyword>
<keyword evidence="5" id="KW-1185">Reference proteome</keyword>
<evidence type="ECO:0000256" key="2">
    <source>
        <dbReference type="SAM" id="Phobius"/>
    </source>
</evidence>
<feature type="signal peptide" evidence="3">
    <location>
        <begin position="1"/>
        <end position="26"/>
    </location>
</feature>
<evidence type="ECO:0000313" key="4">
    <source>
        <dbReference type="EMBL" id="CAE7472874.1"/>
    </source>
</evidence>
<keyword evidence="2" id="KW-0812">Transmembrane</keyword>
<feature type="transmembrane region" description="Helical" evidence="2">
    <location>
        <begin position="342"/>
        <end position="360"/>
    </location>
</feature>
<feature type="transmembrane region" description="Helical" evidence="2">
    <location>
        <begin position="411"/>
        <end position="433"/>
    </location>
</feature>
<feature type="chain" id="PRO_5032334038" description="EamA domain-containing protein" evidence="3">
    <location>
        <begin position="27"/>
        <end position="520"/>
    </location>
</feature>
<feature type="transmembrane region" description="Helical" evidence="2">
    <location>
        <begin position="154"/>
        <end position="173"/>
    </location>
</feature>
<reference evidence="4" key="1">
    <citation type="submission" date="2021-02" db="EMBL/GenBank/DDBJ databases">
        <authorList>
            <person name="Dougan E. K."/>
            <person name="Rhodes N."/>
            <person name="Thang M."/>
            <person name="Chan C."/>
        </authorList>
    </citation>
    <scope>NUCLEOTIDE SEQUENCE</scope>
</reference>
<feature type="transmembrane region" description="Helical" evidence="2">
    <location>
        <begin position="372"/>
        <end position="391"/>
    </location>
</feature>
<evidence type="ECO:0000256" key="3">
    <source>
        <dbReference type="SAM" id="SignalP"/>
    </source>
</evidence>
<dbReference type="Proteomes" id="UP000604046">
    <property type="component" value="Unassembled WGS sequence"/>
</dbReference>
<comment type="caution">
    <text evidence="4">The sequence shown here is derived from an EMBL/GenBank/DDBJ whole genome shotgun (WGS) entry which is preliminary data.</text>
</comment>
<proteinExistence type="predicted"/>
<keyword evidence="3" id="KW-0732">Signal</keyword>
<feature type="transmembrane region" description="Helical" evidence="2">
    <location>
        <begin position="316"/>
        <end position="336"/>
    </location>
</feature>
<feature type="compositionally biased region" description="Basic and acidic residues" evidence="1">
    <location>
        <begin position="494"/>
        <end position="503"/>
    </location>
</feature>